<evidence type="ECO:0000313" key="1">
    <source>
        <dbReference type="EMBL" id="JAD76170.1"/>
    </source>
</evidence>
<protein>
    <submittedName>
        <fullName evidence="1">Uncharacterized protein</fullName>
    </submittedName>
</protein>
<accession>A0A0A9VM37</accession>
<dbReference type="AlphaFoldDB" id="A0A0A9VM37"/>
<proteinExistence type="predicted"/>
<dbReference type="EMBL" id="GBRH01221725">
    <property type="protein sequence ID" value="JAD76170.1"/>
    <property type="molecule type" value="Transcribed_RNA"/>
</dbReference>
<sequence>MTMCAMPNSSAKLIACFQFDRGNICQIDSLFHCLQFDKGNVCHMKYFASSGNNTLACIVSDDHAPATKAMATPISSVNICNLRWFPFPQ</sequence>
<organism evidence="1">
    <name type="scientific">Arundo donax</name>
    <name type="common">Giant reed</name>
    <name type="synonym">Donax arundinaceus</name>
    <dbReference type="NCBI Taxonomy" id="35708"/>
    <lineage>
        <taxon>Eukaryota</taxon>
        <taxon>Viridiplantae</taxon>
        <taxon>Streptophyta</taxon>
        <taxon>Embryophyta</taxon>
        <taxon>Tracheophyta</taxon>
        <taxon>Spermatophyta</taxon>
        <taxon>Magnoliopsida</taxon>
        <taxon>Liliopsida</taxon>
        <taxon>Poales</taxon>
        <taxon>Poaceae</taxon>
        <taxon>PACMAD clade</taxon>
        <taxon>Arundinoideae</taxon>
        <taxon>Arundineae</taxon>
        <taxon>Arundo</taxon>
    </lineage>
</organism>
<reference evidence="1" key="1">
    <citation type="submission" date="2014-09" db="EMBL/GenBank/DDBJ databases">
        <authorList>
            <person name="Magalhaes I.L.F."/>
            <person name="Oliveira U."/>
            <person name="Santos F.R."/>
            <person name="Vidigal T.H.D.A."/>
            <person name="Brescovit A.D."/>
            <person name="Santos A.J."/>
        </authorList>
    </citation>
    <scope>NUCLEOTIDE SEQUENCE</scope>
    <source>
        <tissue evidence="1">Shoot tissue taken approximately 20 cm above the soil surface</tissue>
    </source>
</reference>
<reference evidence="1" key="2">
    <citation type="journal article" date="2015" name="Data Brief">
        <title>Shoot transcriptome of the giant reed, Arundo donax.</title>
        <authorList>
            <person name="Barrero R.A."/>
            <person name="Guerrero F.D."/>
            <person name="Moolhuijzen P."/>
            <person name="Goolsby J.A."/>
            <person name="Tidwell J."/>
            <person name="Bellgard S.E."/>
            <person name="Bellgard M.I."/>
        </authorList>
    </citation>
    <scope>NUCLEOTIDE SEQUENCE</scope>
    <source>
        <tissue evidence="1">Shoot tissue taken approximately 20 cm above the soil surface</tissue>
    </source>
</reference>
<name>A0A0A9VM37_ARUDO</name>